<reference evidence="2 3" key="1">
    <citation type="submission" date="2021-03" db="EMBL/GenBank/DDBJ databases">
        <title>novel species isolated from a fishpond in China.</title>
        <authorList>
            <person name="Lu H."/>
            <person name="Cai Z."/>
        </authorList>
    </citation>
    <scope>NUCLEOTIDE SEQUENCE [LARGE SCALE GENOMIC DNA]</scope>
    <source>
        <strain evidence="2 3">Y57</strain>
    </source>
</reference>
<dbReference type="SMART" id="SM00986">
    <property type="entry name" value="UDG"/>
    <property type="match status" value="1"/>
</dbReference>
<evidence type="ECO:0000259" key="1">
    <source>
        <dbReference type="SMART" id="SM00986"/>
    </source>
</evidence>
<evidence type="ECO:0000313" key="2">
    <source>
        <dbReference type="EMBL" id="MBN7821937.1"/>
    </source>
</evidence>
<protein>
    <submittedName>
        <fullName evidence="2">Uracil-DNA glycosylase family protein</fullName>
    </submittedName>
</protein>
<dbReference type="InterPro" id="IPR005122">
    <property type="entry name" value="Uracil-DNA_glycosylase-like"/>
</dbReference>
<accession>A0ABS3CXU1</accession>
<keyword evidence="3" id="KW-1185">Reference proteome</keyword>
<dbReference type="SUPFAM" id="SSF52141">
    <property type="entry name" value="Uracil-DNA glycosylase-like"/>
    <property type="match status" value="1"/>
</dbReference>
<dbReference type="SMART" id="SM00987">
    <property type="entry name" value="UreE_C"/>
    <property type="match status" value="1"/>
</dbReference>
<dbReference type="EMBL" id="JAFKCS010000026">
    <property type="protein sequence ID" value="MBN7821937.1"/>
    <property type="molecule type" value="Genomic_DNA"/>
</dbReference>
<feature type="domain" description="Uracil-DNA glycosylase-like" evidence="1">
    <location>
        <begin position="38"/>
        <end position="193"/>
    </location>
</feature>
<name>A0ABS3CXU1_9ALTE</name>
<organism evidence="2 3">
    <name type="scientific">Bowmanella yangjiangensis</name>
    <dbReference type="NCBI Taxonomy" id="2811230"/>
    <lineage>
        <taxon>Bacteria</taxon>
        <taxon>Pseudomonadati</taxon>
        <taxon>Pseudomonadota</taxon>
        <taxon>Gammaproteobacteria</taxon>
        <taxon>Alteromonadales</taxon>
        <taxon>Alteromonadaceae</taxon>
        <taxon>Bowmanella</taxon>
    </lineage>
</organism>
<dbReference type="Gene3D" id="3.40.470.10">
    <property type="entry name" value="Uracil-DNA glycosylase-like domain"/>
    <property type="match status" value="1"/>
</dbReference>
<sequence length="207" mass="23968">MTTIQKGGCLKDKTITVLQEIRQCRLCEPELPLGANPVVRGTEHARLVIIGQAPGTKVHQSSIPWNDASGERLREWLQLPSDKFYDQHQVAIMPMGFCYPGKGKSGDLPPRKECAPTWHQRLLDTLPERRLTLLIGQYAQQYYLQDKLTLTERLKNYRQYLPEYFVLPHPSPRNNIWLKRNPWFAETLLEDLQQRVKAVLATDQTSY</sequence>
<comment type="caution">
    <text evidence="2">The sequence shown here is derived from an EMBL/GenBank/DDBJ whole genome shotgun (WGS) entry which is preliminary data.</text>
</comment>
<dbReference type="InterPro" id="IPR036895">
    <property type="entry name" value="Uracil-DNA_glycosylase-like_sf"/>
</dbReference>
<dbReference type="PANTHER" id="PTHR42160">
    <property type="entry name" value="URACIL-DNA GLYCOSYLASE SUPERFAMILY PROTEIN"/>
    <property type="match status" value="1"/>
</dbReference>
<dbReference type="Pfam" id="PF03167">
    <property type="entry name" value="UDG"/>
    <property type="match status" value="1"/>
</dbReference>
<dbReference type="Proteomes" id="UP000663992">
    <property type="component" value="Unassembled WGS sequence"/>
</dbReference>
<dbReference type="RefSeq" id="WP_206595891.1">
    <property type="nucleotide sequence ID" value="NZ_JAFKCS010000026.1"/>
</dbReference>
<dbReference type="InterPro" id="IPR047124">
    <property type="entry name" value="HI_0220.2"/>
</dbReference>
<proteinExistence type="predicted"/>
<gene>
    <name evidence="2" type="ORF">J0A65_18870</name>
</gene>
<dbReference type="PANTHER" id="PTHR42160:SF1">
    <property type="entry name" value="URACIL-DNA GLYCOSYLASE SUPERFAMILY PROTEIN"/>
    <property type="match status" value="1"/>
</dbReference>
<evidence type="ECO:0000313" key="3">
    <source>
        <dbReference type="Proteomes" id="UP000663992"/>
    </source>
</evidence>
<dbReference type="CDD" id="cd10033">
    <property type="entry name" value="UDG_like"/>
    <property type="match status" value="1"/>
</dbReference>